<evidence type="ECO:0000313" key="2">
    <source>
        <dbReference type="Proteomes" id="UP000027265"/>
    </source>
</evidence>
<proteinExistence type="predicted"/>
<gene>
    <name evidence="1" type="ORF">JAAARDRAFT_288845</name>
</gene>
<dbReference type="Gene3D" id="3.80.10.10">
    <property type="entry name" value="Ribonuclease Inhibitor"/>
    <property type="match status" value="1"/>
</dbReference>
<organism evidence="1 2">
    <name type="scientific">Jaapia argillacea MUCL 33604</name>
    <dbReference type="NCBI Taxonomy" id="933084"/>
    <lineage>
        <taxon>Eukaryota</taxon>
        <taxon>Fungi</taxon>
        <taxon>Dikarya</taxon>
        <taxon>Basidiomycota</taxon>
        <taxon>Agaricomycotina</taxon>
        <taxon>Agaricomycetes</taxon>
        <taxon>Agaricomycetidae</taxon>
        <taxon>Jaapiales</taxon>
        <taxon>Jaapiaceae</taxon>
        <taxon>Jaapia</taxon>
    </lineage>
</organism>
<name>A0A067PQX4_9AGAM</name>
<dbReference type="InterPro" id="IPR032675">
    <property type="entry name" value="LRR_dom_sf"/>
</dbReference>
<dbReference type="AlphaFoldDB" id="A0A067PQX4"/>
<protein>
    <recommendedName>
        <fullName evidence="3">F-box domain-containing protein</fullName>
    </recommendedName>
</protein>
<keyword evidence="2" id="KW-1185">Reference proteome</keyword>
<evidence type="ECO:0000313" key="1">
    <source>
        <dbReference type="EMBL" id="KDQ57218.1"/>
    </source>
</evidence>
<dbReference type="Proteomes" id="UP000027265">
    <property type="component" value="Unassembled WGS sequence"/>
</dbReference>
<reference evidence="2" key="1">
    <citation type="journal article" date="2014" name="Proc. Natl. Acad. Sci. U.S.A.">
        <title>Extensive sampling of basidiomycete genomes demonstrates inadequacy of the white-rot/brown-rot paradigm for wood decay fungi.</title>
        <authorList>
            <person name="Riley R."/>
            <person name="Salamov A.A."/>
            <person name="Brown D.W."/>
            <person name="Nagy L.G."/>
            <person name="Floudas D."/>
            <person name="Held B.W."/>
            <person name="Levasseur A."/>
            <person name="Lombard V."/>
            <person name="Morin E."/>
            <person name="Otillar R."/>
            <person name="Lindquist E.A."/>
            <person name="Sun H."/>
            <person name="LaButti K.M."/>
            <person name="Schmutz J."/>
            <person name="Jabbour D."/>
            <person name="Luo H."/>
            <person name="Baker S.E."/>
            <person name="Pisabarro A.G."/>
            <person name="Walton J.D."/>
            <person name="Blanchette R.A."/>
            <person name="Henrissat B."/>
            <person name="Martin F."/>
            <person name="Cullen D."/>
            <person name="Hibbett D.S."/>
            <person name="Grigoriev I.V."/>
        </authorList>
    </citation>
    <scope>NUCLEOTIDE SEQUENCE [LARGE SCALE GENOMIC DNA]</scope>
    <source>
        <strain evidence="2">MUCL 33604</strain>
    </source>
</reference>
<accession>A0A067PQX4</accession>
<evidence type="ECO:0008006" key="3">
    <source>
        <dbReference type="Google" id="ProtNLM"/>
    </source>
</evidence>
<dbReference type="HOGENOM" id="CLU_756626_0_0_1"/>
<dbReference type="EMBL" id="KL197720">
    <property type="protein sequence ID" value="KDQ57218.1"/>
    <property type="molecule type" value="Genomic_DNA"/>
</dbReference>
<dbReference type="InParanoid" id="A0A067PQX4"/>
<sequence>MEPTTTLLSEIFLEMLHKFPNLTSLTLRGLSLDASKLGLIHRARSIKALRLVECEIIYSPSLPRLSIESLTVGGTTDILSMTSERNYPRNGALGIKENQNSIPQLPFLDLSSLSQFYVLRSFGGSWAVDWNDPLTSLTTLHLTSSFMIVPDFRRFFTNCPNLEEIRLLGPLEVPRYRRNNQCTPQPLKSNLLPKLRSYTGPLEAFPFFAHLPLRSITFTCHSLRGWPESIDDSCSFRLAEDIVTILNHSRSLEIVEHLTFRTFEFTQLLSNFIRDRMDSSLKELNISLRTGVWEDDAALEMMKGTVSFYLPLNLARLKIYTKLKSATRIDEAKFLADTRVRCKHLKTLVFTYAYDKYSEALLWESE</sequence>
<dbReference type="SUPFAM" id="SSF52047">
    <property type="entry name" value="RNI-like"/>
    <property type="match status" value="1"/>
</dbReference>